<evidence type="ECO:0000313" key="5">
    <source>
        <dbReference type="Proteomes" id="UP000783253"/>
    </source>
</evidence>
<feature type="region of interest" description="Disordered" evidence="2">
    <location>
        <begin position="470"/>
        <end position="499"/>
    </location>
</feature>
<accession>A0ABS7J0B6</accession>
<organism evidence="4 5">
    <name type="scientific">Qipengyuania polymorpha</name>
    <dbReference type="NCBI Taxonomy" id="2867234"/>
    <lineage>
        <taxon>Bacteria</taxon>
        <taxon>Pseudomonadati</taxon>
        <taxon>Pseudomonadota</taxon>
        <taxon>Alphaproteobacteria</taxon>
        <taxon>Sphingomonadales</taxon>
        <taxon>Erythrobacteraceae</taxon>
        <taxon>Qipengyuania</taxon>
    </lineage>
</organism>
<keyword evidence="3" id="KW-0812">Transmembrane</keyword>
<evidence type="ECO:0000256" key="2">
    <source>
        <dbReference type="SAM" id="MobiDB-lite"/>
    </source>
</evidence>
<dbReference type="Proteomes" id="UP000783253">
    <property type="component" value="Unassembled WGS sequence"/>
</dbReference>
<evidence type="ECO:0000313" key="4">
    <source>
        <dbReference type="EMBL" id="MBX7459257.1"/>
    </source>
</evidence>
<feature type="transmembrane region" description="Helical" evidence="3">
    <location>
        <begin position="276"/>
        <end position="300"/>
    </location>
</feature>
<evidence type="ECO:0000256" key="1">
    <source>
        <dbReference type="SAM" id="Coils"/>
    </source>
</evidence>
<feature type="coiled-coil region" evidence="1">
    <location>
        <begin position="582"/>
        <end position="630"/>
    </location>
</feature>
<keyword evidence="3" id="KW-1133">Transmembrane helix</keyword>
<feature type="transmembrane region" description="Helical" evidence="3">
    <location>
        <begin position="242"/>
        <end position="264"/>
    </location>
</feature>
<evidence type="ECO:0008006" key="6">
    <source>
        <dbReference type="Google" id="ProtNLM"/>
    </source>
</evidence>
<feature type="compositionally biased region" description="Low complexity" evidence="2">
    <location>
        <begin position="479"/>
        <end position="495"/>
    </location>
</feature>
<keyword evidence="3" id="KW-0472">Membrane</keyword>
<feature type="transmembrane region" description="Helical" evidence="3">
    <location>
        <begin position="306"/>
        <end position="331"/>
    </location>
</feature>
<sequence>MKKSERNMKRMGRDLQNIGKSLTVGLTAPIAGVALAFGRAAGTMAQESKSMANSARLAGEGFERFQRLAHAASVGVGINAEKLGDILKDTRDKIGDFASTGGGEMADFFENIAPKVNLTAEAFRGLSGKDALQLYYDSLSKAGVSQEQMVFYMESIADEASGLIPLLAESGREFDRLASKATIVSSSDAKQLEEYTEAQREMTSATRQLTIAFVNSGLLEGLTNIVTAIADFTSKLAKASPFAFQLAAGVGAALAVLGPLGIAVGGVTQIIAPAIAAFKTFGGMVTAAATASGSAIPILAGLKAAIGSVLATALPWIAALTVVAGVIYLVANRSKLHTDTAKKLAEQQAINKRVTDKLREATDNLATAHGEARKAALESARATYEMTKQERDAVWWKLQMAKAELRLAQIRTRTQRNATTGGVAGTAGFIQGLGDTEVGKARDLADGFAAQLEELNKDLADARKKITAPAPVNSYVPPSTSSGSATGSNARGSGRSKAEIEDQFKRDLGALYERTWSAMSAVATSAEERAELELRSVELARLQALKEIEANEDYNEAQKRELAGAVEFLADRERAAVEYQRMVELEREAADMAATRVDIERDKLDLQYSMANTQAERKLIAAEILALEQEYRRNQLEMVIASSTAADAEKRRAQAILDSLEAIEAGERAEDARRNETDAERYGREISKTGAQIGEELDRIKIRGLESLNDALTDAIVNFRNLRDTVSGVVKSILADLIRLQIQQAVIKPLAGAMGIPIPGFATGTSFAPGGMALVGERGPELVNLPRGSKVKTAGVTSAMLQGPMGQQSMRPIHMTVNTPDADSFRKSEGQIARELRRKLNGV</sequence>
<proteinExistence type="predicted"/>
<gene>
    <name evidence="4" type="ORF">K3152_13470</name>
</gene>
<dbReference type="RefSeq" id="WP_221574653.1">
    <property type="nucleotide sequence ID" value="NZ_JAIGNK010000005.1"/>
</dbReference>
<evidence type="ECO:0000256" key="3">
    <source>
        <dbReference type="SAM" id="Phobius"/>
    </source>
</evidence>
<keyword evidence="5" id="KW-1185">Reference proteome</keyword>
<keyword evidence="1" id="KW-0175">Coiled coil</keyword>
<dbReference type="EMBL" id="JAIGNK010000005">
    <property type="protein sequence ID" value="MBX7459257.1"/>
    <property type="molecule type" value="Genomic_DNA"/>
</dbReference>
<comment type="caution">
    <text evidence="4">The sequence shown here is derived from an EMBL/GenBank/DDBJ whole genome shotgun (WGS) entry which is preliminary data.</text>
</comment>
<reference evidence="4 5" key="1">
    <citation type="submission" date="2021-08" db="EMBL/GenBank/DDBJ databases">
        <title>Comparative Genomics Analysis of the Genus Qipengyuania Reveals Extensive Genetic Diversity and Metabolic Versatility, Including the Description of Fifteen Novel Species.</title>
        <authorList>
            <person name="Liu Y."/>
        </authorList>
    </citation>
    <scope>NUCLEOTIDE SEQUENCE [LARGE SCALE GENOMIC DNA]</scope>
    <source>
        <strain evidence="4 5">1NDH17</strain>
    </source>
</reference>
<protein>
    <recommendedName>
        <fullName evidence="6">Phage tail tape measure protein</fullName>
    </recommendedName>
</protein>
<name>A0ABS7J0B6_9SPHN</name>